<dbReference type="EMBL" id="SHBJ01000010">
    <property type="protein sequence ID" value="RZO28679.1"/>
    <property type="molecule type" value="Genomic_DNA"/>
</dbReference>
<name>A0A520N5M5_9GAMM</name>
<dbReference type="GO" id="GO:0006629">
    <property type="term" value="P:lipid metabolic process"/>
    <property type="evidence" value="ECO:0007669"/>
    <property type="project" value="InterPro"/>
</dbReference>
<dbReference type="Pfam" id="PF03009">
    <property type="entry name" value="GDPD"/>
    <property type="match status" value="1"/>
</dbReference>
<dbReference type="PROSITE" id="PS51704">
    <property type="entry name" value="GP_PDE"/>
    <property type="match status" value="1"/>
</dbReference>
<dbReference type="PROSITE" id="PS50007">
    <property type="entry name" value="PIPLC_X_DOMAIN"/>
    <property type="match status" value="1"/>
</dbReference>
<evidence type="ECO:0000313" key="2">
    <source>
        <dbReference type="EMBL" id="RZO28679.1"/>
    </source>
</evidence>
<dbReference type="Gene3D" id="3.20.20.190">
    <property type="entry name" value="Phosphatidylinositol (PI) phosphodiesterase"/>
    <property type="match status" value="1"/>
</dbReference>
<protein>
    <submittedName>
        <fullName evidence="2">Glycerophosphodiester phosphodiesterase</fullName>
    </submittedName>
</protein>
<dbReference type="InterPro" id="IPR030395">
    <property type="entry name" value="GP_PDE_dom"/>
</dbReference>
<accession>A0A520N5M5</accession>
<dbReference type="SUPFAM" id="SSF51695">
    <property type="entry name" value="PLC-like phosphodiesterases"/>
    <property type="match status" value="1"/>
</dbReference>
<proteinExistence type="predicted"/>
<dbReference type="GO" id="GO:0008081">
    <property type="term" value="F:phosphoric diester hydrolase activity"/>
    <property type="evidence" value="ECO:0007669"/>
    <property type="project" value="InterPro"/>
</dbReference>
<dbReference type="PANTHER" id="PTHR46211">
    <property type="entry name" value="GLYCEROPHOSPHORYL DIESTER PHOSPHODIESTERASE"/>
    <property type="match status" value="1"/>
</dbReference>
<evidence type="ECO:0000259" key="1">
    <source>
        <dbReference type="PROSITE" id="PS51704"/>
    </source>
</evidence>
<evidence type="ECO:0000313" key="3">
    <source>
        <dbReference type="Proteomes" id="UP000315283"/>
    </source>
</evidence>
<sequence length="244" mass="28043">MKTYLQYDGLTVLAHRGGADESFENTLESFDYSKSLGCKFIETDVQVSADGVPYIFHDNDLKRVLNISSRFDTLSSQEIDKLKIFDQYKIPKLEEALNEFPDISFQIDFKTDEVVAPALNIINKTKSFERVCVASFNSERLKRVRSMYPDMCISMGPNEVIKTLLSSFGLYNGSIDGDCLQIPIRYYGVRVVTKRFVNFLKSKGLKIMVWTINDVKTFKYLIDLEVDGIITDRPKLLFETLQKF</sequence>
<gene>
    <name evidence="2" type="ORF">EVA97_02160</name>
</gene>
<dbReference type="InterPro" id="IPR017946">
    <property type="entry name" value="PLC-like_Pdiesterase_TIM-brl"/>
</dbReference>
<feature type="domain" description="GP-PDE" evidence="1">
    <location>
        <begin position="10"/>
        <end position="241"/>
    </location>
</feature>
<dbReference type="AlphaFoldDB" id="A0A520N5M5"/>
<organism evidence="2 3">
    <name type="scientific">SAR86 cluster bacterium</name>
    <dbReference type="NCBI Taxonomy" id="2030880"/>
    <lineage>
        <taxon>Bacteria</taxon>
        <taxon>Pseudomonadati</taxon>
        <taxon>Pseudomonadota</taxon>
        <taxon>Gammaproteobacteria</taxon>
        <taxon>SAR86 cluster</taxon>
    </lineage>
</organism>
<reference evidence="2 3" key="1">
    <citation type="submission" date="2019-02" db="EMBL/GenBank/DDBJ databases">
        <title>Prokaryotic population dynamics and viral predation in marine succession experiment using metagenomics: the confinement effect.</title>
        <authorList>
            <person name="Haro-Moreno J.M."/>
            <person name="Rodriguez-Valera F."/>
            <person name="Lopez-Perez M."/>
        </authorList>
    </citation>
    <scope>NUCLEOTIDE SEQUENCE [LARGE SCALE GENOMIC DNA]</scope>
    <source>
        <strain evidence="2">MED-G164</strain>
    </source>
</reference>
<dbReference type="PANTHER" id="PTHR46211:SF14">
    <property type="entry name" value="GLYCEROPHOSPHODIESTER PHOSPHODIESTERASE"/>
    <property type="match status" value="1"/>
</dbReference>
<comment type="caution">
    <text evidence="2">The sequence shown here is derived from an EMBL/GenBank/DDBJ whole genome shotgun (WGS) entry which is preliminary data.</text>
</comment>
<dbReference type="Proteomes" id="UP000315283">
    <property type="component" value="Unassembled WGS sequence"/>
</dbReference>